<dbReference type="Pfam" id="PF21984">
    <property type="entry name" value="DnaD_N"/>
    <property type="match status" value="1"/>
</dbReference>
<dbReference type="OrthoDB" id="9770238at2"/>
<dbReference type="Gene3D" id="1.10.10.10">
    <property type="entry name" value="Winged helix-like DNA-binding domain superfamily/Winged helix DNA-binding domain"/>
    <property type="match status" value="1"/>
</dbReference>
<dbReference type="Proteomes" id="UP000282311">
    <property type="component" value="Unassembled WGS sequence"/>
</dbReference>
<dbReference type="InterPro" id="IPR053843">
    <property type="entry name" value="DnaD_N"/>
</dbReference>
<keyword evidence="2" id="KW-0472">Membrane</keyword>
<dbReference type="Gene3D" id="1.10.10.630">
    <property type="entry name" value="DnaD domain-like"/>
    <property type="match status" value="1"/>
</dbReference>
<evidence type="ECO:0000256" key="1">
    <source>
        <dbReference type="ARBA" id="ARBA00093462"/>
    </source>
</evidence>
<dbReference type="Pfam" id="PF07261">
    <property type="entry name" value="DnaB_2"/>
    <property type="match status" value="1"/>
</dbReference>
<proteinExistence type="inferred from homology"/>
<comment type="similarity">
    <text evidence="1">Belongs to the DnaB/DnaD family.</text>
</comment>
<evidence type="ECO:0000259" key="4">
    <source>
        <dbReference type="Pfam" id="PF21984"/>
    </source>
</evidence>
<evidence type="ECO:0000313" key="6">
    <source>
        <dbReference type="Proteomes" id="UP000282311"/>
    </source>
</evidence>
<evidence type="ECO:0000259" key="3">
    <source>
        <dbReference type="Pfam" id="PF07261"/>
    </source>
</evidence>
<protein>
    <submittedName>
        <fullName evidence="5">DnaD domain protein</fullName>
    </submittedName>
</protein>
<dbReference type="NCBIfam" id="TIGR01446">
    <property type="entry name" value="DnaD_dom"/>
    <property type="match status" value="1"/>
</dbReference>
<dbReference type="InterPro" id="IPR036388">
    <property type="entry name" value="WH-like_DNA-bd_sf"/>
</dbReference>
<dbReference type="InterPro" id="IPR034829">
    <property type="entry name" value="DnaD-like_sf"/>
</dbReference>
<feature type="domain" description="DnaD N-terminal" evidence="4">
    <location>
        <begin position="25"/>
        <end position="125"/>
    </location>
</feature>
<dbReference type="PANTHER" id="PTHR37293:SF6">
    <property type="entry name" value="DNA REPLICATION PROTEIN DNAD"/>
    <property type="match status" value="1"/>
</dbReference>
<dbReference type="EMBL" id="RBAH01000027">
    <property type="protein sequence ID" value="RKN72426.1"/>
    <property type="molecule type" value="Genomic_DNA"/>
</dbReference>
<feature type="domain" description="DnaB/C C-terminal" evidence="3">
    <location>
        <begin position="149"/>
        <end position="221"/>
    </location>
</feature>
<feature type="transmembrane region" description="Helical" evidence="2">
    <location>
        <begin position="12"/>
        <end position="30"/>
    </location>
</feature>
<dbReference type="PANTHER" id="PTHR37293">
    <property type="entry name" value="PHAGE REPLICATION PROTEIN-RELATED"/>
    <property type="match status" value="1"/>
</dbReference>
<keyword evidence="2" id="KW-0812">Transmembrane</keyword>
<dbReference type="InterPro" id="IPR006343">
    <property type="entry name" value="DnaB/C_C"/>
</dbReference>
<organism evidence="5 6">
    <name type="scientific">Paenibacillus ginsengarvi</name>
    <dbReference type="NCBI Taxonomy" id="400777"/>
    <lineage>
        <taxon>Bacteria</taxon>
        <taxon>Bacillati</taxon>
        <taxon>Bacillota</taxon>
        <taxon>Bacilli</taxon>
        <taxon>Bacillales</taxon>
        <taxon>Paenibacillaceae</taxon>
        <taxon>Paenibacillus</taxon>
    </lineage>
</organism>
<evidence type="ECO:0000313" key="5">
    <source>
        <dbReference type="EMBL" id="RKN72426.1"/>
    </source>
</evidence>
<sequence length="229" mass="26738">MARGEDRKTLERGLMAALEVGGVTVPMLLLRLYKRMNLSDTEAMLLVHLIAYREKEGKEFPTLEELQERMSAPPETVIKALQRLLKDEFLEIDDDIDQSTGVLSENYNLTLMYRKLAEAWFEETVERQKPNIPARGAVMPAKADTDNIFTIFEKEFARPLTPMECENISQWLDRDRYPEELILLALKEAVFAGVIHFRYIDRILLEWSRNRVQTPEQARQYTQKFRGAR</sequence>
<evidence type="ECO:0000256" key="2">
    <source>
        <dbReference type="SAM" id="Phobius"/>
    </source>
</evidence>
<reference evidence="5 6" key="1">
    <citation type="journal article" date="2007" name="Int. J. Syst. Evol. Microbiol.">
        <title>Paenibacillus ginsengarvi sp. nov., isolated from soil from ginseng cultivation.</title>
        <authorList>
            <person name="Yoon M.H."/>
            <person name="Ten L.N."/>
            <person name="Im W.T."/>
        </authorList>
    </citation>
    <scope>NUCLEOTIDE SEQUENCE [LARGE SCALE GENOMIC DNA]</scope>
    <source>
        <strain evidence="5 6">KCTC 13059</strain>
    </source>
</reference>
<comment type="caution">
    <text evidence="5">The sequence shown here is derived from an EMBL/GenBank/DDBJ whole genome shotgun (WGS) entry which is preliminary data.</text>
</comment>
<dbReference type="AlphaFoldDB" id="A0A3B0BLF2"/>
<accession>A0A3B0BLF2</accession>
<keyword evidence="6" id="KW-1185">Reference proteome</keyword>
<name>A0A3B0BLF2_9BACL</name>
<dbReference type="SUPFAM" id="SSF158499">
    <property type="entry name" value="DnaD domain-like"/>
    <property type="match status" value="1"/>
</dbReference>
<dbReference type="RefSeq" id="WP_120750675.1">
    <property type="nucleotide sequence ID" value="NZ_RBAH01000027.1"/>
</dbReference>
<dbReference type="InterPro" id="IPR053162">
    <property type="entry name" value="DnaD"/>
</dbReference>
<keyword evidence="2" id="KW-1133">Transmembrane helix</keyword>
<gene>
    <name evidence="5" type="ORF">D7M11_28525</name>
</gene>